<organism evidence="1">
    <name type="scientific">Siphoviridae sp. ctAvK3</name>
    <dbReference type="NCBI Taxonomy" id="2826184"/>
    <lineage>
        <taxon>Viruses</taxon>
        <taxon>Duplodnaviria</taxon>
        <taxon>Heunggongvirae</taxon>
        <taxon>Uroviricota</taxon>
        <taxon>Caudoviricetes</taxon>
    </lineage>
</organism>
<name>A0A8S5MI15_9CAUD</name>
<reference evidence="1" key="1">
    <citation type="journal article" date="2021" name="Proc. Natl. Acad. Sci. U.S.A.">
        <title>A Catalog of Tens of Thousands of Viruses from Human Metagenomes Reveals Hidden Associations with Chronic Diseases.</title>
        <authorList>
            <person name="Tisza M.J."/>
            <person name="Buck C.B."/>
        </authorList>
    </citation>
    <scope>NUCLEOTIDE SEQUENCE</scope>
    <source>
        <strain evidence="1">CtAvK3</strain>
    </source>
</reference>
<proteinExistence type="predicted"/>
<sequence length="32" mass="3708">MTKIGTLCPNNIHLRKSKMYLIPWLSPINNPL</sequence>
<dbReference type="EMBL" id="BK014910">
    <property type="protein sequence ID" value="DAD81997.1"/>
    <property type="molecule type" value="Genomic_DNA"/>
</dbReference>
<accession>A0A8S5MI15</accession>
<protein>
    <submittedName>
        <fullName evidence="1">Uncharacterized protein</fullName>
    </submittedName>
</protein>
<evidence type="ECO:0000313" key="1">
    <source>
        <dbReference type="EMBL" id="DAD81997.1"/>
    </source>
</evidence>